<dbReference type="InterPro" id="IPR005069">
    <property type="entry name" value="Nucl-diP-sugar_transferase"/>
</dbReference>
<feature type="compositionally biased region" description="Low complexity" evidence="1">
    <location>
        <begin position="1"/>
        <end position="11"/>
    </location>
</feature>
<organism evidence="4">
    <name type="scientific">Chlorella variabilis</name>
    <name type="common">Green alga</name>
    <dbReference type="NCBI Taxonomy" id="554065"/>
    <lineage>
        <taxon>Eukaryota</taxon>
        <taxon>Viridiplantae</taxon>
        <taxon>Chlorophyta</taxon>
        <taxon>core chlorophytes</taxon>
        <taxon>Trebouxiophyceae</taxon>
        <taxon>Chlorellales</taxon>
        <taxon>Chlorellaceae</taxon>
        <taxon>Chlorella clade</taxon>
        <taxon>Chlorella</taxon>
    </lineage>
</organism>
<dbReference type="GO" id="GO:0005794">
    <property type="term" value="C:Golgi apparatus"/>
    <property type="evidence" value="ECO:0007669"/>
    <property type="project" value="TreeGrafter"/>
</dbReference>
<proteinExistence type="predicted"/>
<dbReference type="OrthoDB" id="540503at2759"/>
<dbReference type="eggNOG" id="ENOG502SHVW">
    <property type="taxonomic scope" value="Eukaryota"/>
</dbReference>
<name>E1ZBZ4_CHLVA</name>
<dbReference type="Proteomes" id="UP000008141">
    <property type="component" value="Unassembled WGS sequence"/>
</dbReference>
<dbReference type="GO" id="GO:0052636">
    <property type="term" value="F:arabinosyltransferase activity"/>
    <property type="evidence" value="ECO:0007669"/>
    <property type="project" value="TreeGrafter"/>
</dbReference>
<dbReference type="GeneID" id="17356057"/>
<dbReference type="Pfam" id="PF03407">
    <property type="entry name" value="Nucleotid_trans"/>
    <property type="match status" value="1"/>
</dbReference>
<dbReference type="KEGG" id="cvr:CHLNCDRAFT_144132"/>
<dbReference type="OMA" id="RISTAWH"/>
<evidence type="ECO:0000313" key="4">
    <source>
        <dbReference type="Proteomes" id="UP000008141"/>
    </source>
</evidence>
<dbReference type="EMBL" id="GL433841">
    <property type="protein sequence ID" value="EFN56520.1"/>
    <property type="molecule type" value="Genomic_DNA"/>
</dbReference>
<keyword evidence="4" id="KW-1185">Reference proteome</keyword>
<reference evidence="3 4" key="1">
    <citation type="journal article" date="2010" name="Plant Cell">
        <title>The Chlorella variabilis NC64A genome reveals adaptation to photosymbiosis, coevolution with viruses, and cryptic sex.</title>
        <authorList>
            <person name="Blanc G."/>
            <person name="Duncan G."/>
            <person name="Agarkova I."/>
            <person name="Borodovsky M."/>
            <person name="Gurnon J."/>
            <person name="Kuo A."/>
            <person name="Lindquist E."/>
            <person name="Lucas S."/>
            <person name="Pangilinan J."/>
            <person name="Polle J."/>
            <person name="Salamov A."/>
            <person name="Terry A."/>
            <person name="Yamada T."/>
            <person name="Dunigan D.D."/>
            <person name="Grigoriev I.V."/>
            <person name="Claverie J.M."/>
            <person name="Van Etten J.L."/>
        </authorList>
    </citation>
    <scope>NUCLEOTIDE SEQUENCE [LARGE SCALE GENOMIC DNA]</scope>
    <source>
        <strain evidence="3 4">NC64A</strain>
    </source>
</reference>
<dbReference type="GO" id="GO:0052325">
    <property type="term" value="P:cell wall pectin biosynthetic process"/>
    <property type="evidence" value="ECO:0007669"/>
    <property type="project" value="TreeGrafter"/>
</dbReference>
<dbReference type="InParanoid" id="E1ZBZ4"/>
<feature type="domain" description="Nucleotide-diphospho-sugar transferase" evidence="2">
    <location>
        <begin position="137"/>
        <end position="370"/>
    </location>
</feature>
<dbReference type="RefSeq" id="XP_005848622.1">
    <property type="nucleotide sequence ID" value="XM_005848560.1"/>
</dbReference>
<dbReference type="PANTHER" id="PTHR46936:SF1">
    <property type="entry name" value="ARABINOSYLTRANSFERASE XEG113"/>
    <property type="match status" value="1"/>
</dbReference>
<evidence type="ECO:0000259" key="2">
    <source>
        <dbReference type="Pfam" id="PF03407"/>
    </source>
</evidence>
<accession>E1ZBZ4</accession>
<gene>
    <name evidence="3" type="ORF">CHLNCDRAFT_144132</name>
</gene>
<dbReference type="AlphaFoldDB" id="E1ZBZ4"/>
<sequence length="690" mass="74553">MAAAAAASTASWRRSLRQATDQQVVQQQQPGFAQKEGGSTFGAAGATAVAGAGQGVLLAQAGATQLPQAQVQGQAQQQQQQQQQAQAAGLPRCAPAASRELFASRAGTGGTVMVAVMNSAQWDFGLNWLHHVKAAGIDFYVVAAADQATSERLAAASEPCFEWFDDEAPKLGLAWGQEGWRRMTWSKVFVLAAVVDYGFNLVVSDVDVVWFRDPRTLMAAHPDVGGPHLRPHGSSSSGVGDSGLELDFHPNHADFNTGVYTLRYSANISAWAHAWAAYFKDCDSHDQVCCYRLIRTPEGVGQLAPPSQRISTAWHGRIRLAVMPVSIFQSGHTRFVQKLHEARAPAKRVQPYVVHATWTYNGLGGKRARLRDMGLWVDGPEYYAVPSFVTVDLDNLQPPEEYNRWSENEDMVGLHLATMRRQLQRAYVGMALAVAAGRPFILPKASMGGFQCYCEKTWYGTVRCRIFDAQDFPLPVTCPTDYLFQPDNFLAAPESLGTPLDVREPFFLEHPRTPPEVRSSVLIILPSAALHCRDCVKEQKGLDGKTVLLVPPALRSGELLPLLEPYRHYRVWRLNFSGVGSTQRAYSGFSDQAAAEAFDRRMAAITTTWCCRRDEELGRYHKEGQTEVKLSMTPDFNFSSSFSAAGAAAASRTALEEAADAAAAGAAGAAGGGVEGGGIGGGGEGGTGVA</sequence>
<evidence type="ECO:0000256" key="1">
    <source>
        <dbReference type="SAM" id="MobiDB-lite"/>
    </source>
</evidence>
<evidence type="ECO:0000313" key="3">
    <source>
        <dbReference type="EMBL" id="EFN56520.1"/>
    </source>
</evidence>
<dbReference type="InterPro" id="IPR053250">
    <property type="entry name" value="Glycosyltransferase_77"/>
</dbReference>
<protein>
    <recommendedName>
        <fullName evidence="2">Nucleotide-diphospho-sugar transferase domain-containing protein</fullName>
    </recommendedName>
</protein>
<feature type="region of interest" description="Disordered" evidence="1">
    <location>
        <begin position="1"/>
        <end position="38"/>
    </location>
</feature>
<dbReference type="PANTHER" id="PTHR46936">
    <property type="entry name" value="ARABINOSYLTRANSFERASE XEG113"/>
    <property type="match status" value="1"/>
</dbReference>